<protein>
    <submittedName>
        <fullName evidence="2">Alkylhydroperoxidase/carboxymuconolactone decarboxylase family protein YurZ</fullName>
    </submittedName>
</protein>
<feature type="domain" description="Carboxymuconolactone decarboxylase-like" evidence="1">
    <location>
        <begin position="6"/>
        <end position="74"/>
    </location>
</feature>
<evidence type="ECO:0000313" key="2">
    <source>
        <dbReference type="EMBL" id="MET4723893.1"/>
    </source>
</evidence>
<dbReference type="Proteomes" id="UP001549291">
    <property type="component" value="Unassembled WGS sequence"/>
</dbReference>
<reference evidence="2 3" key="1">
    <citation type="submission" date="2024-06" db="EMBL/GenBank/DDBJ databases">
        <title>Genomic Encyclopedia of Type Strains, Phase V (KMG-V): Genome sequencing to study the core and pangenomes of soil and plant-associated prokaryotes.</title>
        <authorList>
            <person name="Whitman W."/>
        </authorList>
    </citation>
    <scope>NUCLEOTIDE SEQUENCE [LARGE SCALE GENOMIC DNA]</scope>
    <source>
        <strain evidence="2 3">USDA 160</strain>
    </source>
</reference>
<organism evidence="2 3">
    <name type="scientific">Bradyrhizobium japonicum</name>
    <dbReference type="NCBI Taxonomy" id="375"/>
    <lineage>
        <taxon>Bacteria</taxon>
        <taxon>Pseudomonadati</taxon>
        <taxon>Pseudomonadota</taxon>
        <taxon>Alphaproteobacteria</taxon>
        <taxon>Hyphomicrobiales</taxon>
        <taxon>Nitrobacteraceae</taxon>
        <taxon>Bradyrhizobium</taxon>
    </lineage>
</organism>
<dbReference type="EMBL" id="JBEPTQ010000002">
    <property type="protein sequence ID" value="MET4723893.1"/>
    <property type="molecule type" value="Genomic_DNA"/>
</dbReference>
<dbReference type="SUPFAM" id="SSF69118">
    <property type="entry name" value="AhpD-like"/>
    <property type="match status" value="1"/>
</dbReference>
<proteinExistence type="predicted"/>
<dbReference type="Gene3D" id="1.20.1290.10">
    <property type="entry name" value="AhpD-like"/>
    <property type="match status" value="1"/>
</dbReference>
<name>A0ABV2S3X3_BRAJP</name>
<accession>A0ABV2S3X3</accession>
<keyword evidence="3" id="KW-1185">Reference proteome</keyword>
<gene>
    <name evidence="2" type="ORF">ABIF63_007999</name>
</gene>
<dbReference type="InterPro" id="IPR029032">
    <property type="entry name" value="AhpD-like"/>
</dbReference>
<evidence type="ECO:0000313" key="3">
    <source>
        <dbReference type="Proteomes" id="UP001549291"/>
    </source>
</evidence>
<comment type="caution">
    <text evidence="2">The sequence shown here is derived from an EMBL/GenBank/DDBJ whole genome shotgun (WGS) entry which is preliminary data.</text>
</comment>
<dbReference type="Pfam" id="PF02627">
    <property type="entry name" value="CMD"/>
    <property type="match status" value="1"/>
</dbReference>
<sequence>MGPWTAACMKMTTNPWAEEVLPRKFIELVGIALNAACTNLNPEGTRRHIRAPLEAGTTRDEVLTVLKMASVMSGPANKDTSVGRK</sequence>
<dbReference type="InterPro" id="IPR003779">
    <property type="entry name" value="CMD-like"/>
</dbReference>
<evidence type="ECO:0000259" key="1">
    <source>
        <dbReference type="Pfam" id="PF02627"/>
    </source>
</evidence>